<dbReference type="EMBL" id="JAUSUP010000005">
    <property type="protein sequence ID" value="MDQ0352161.1"/>
    <property type="molecule type" value="Genomic_DNA"/>
</dbReference>
<organism evidence="2 3">
    <name type="scientific">Alkalibacillus filiformis</name>
    <dbReference type="NCBI Taxonomy" id="200990"/>
    <lineage>
        <taxon>Bacteria</taxon>
        <taxon>Bacillati</taxon>
        <taxon>Bacillota</taxon>
        <taxon>Bacilli</taxon>
        <taxon>Bacillales</taxon>
        <taxon>Bacillaceae</taxon>
        <taxon>Alkalibacillus</taxon>
    </lineage>
</organism>
<dbReference type="Pfam" id="PF07978">
    <property type="entry name" value="NIPSNAP"/>
    <property type="match status" value="1"/>
</dbReference>
<dbReference type="InterPro" id="IPR011008">
    <property type="entry name" value="Dimeric_a/b-barrel"/>
</dbReference>
<comment type="caution">
    <text evidence="2">The sequence shown here is derived from an EMBL/GenBank/DDBJ whole genome shotgun (WGS) entry which is preliminary data.</text>
</comment>
<dbReference type="Proteomes" id="UP001236723">
    <property type="component" value="Unassembled WGS sequence"/>
</dbReference>
<gene>
    <name evidence="2" type="ORF">J2R98_001995</name>
</gene>
<keyword evidence="3" id="KW-1185">Reference proteome</keyword>
<sequence length="113" mass="13653">MFYRKKTYQVKSDFVVAFNKHFNENLLPTQRKYGSRLVGRWMTTEQDGLVEIFAIWEYDSYEAYVQIEEKVRGDQEHVKRVIEWYNRHGGRDHVISEQLVSVIDEEIYSTVER</sequence>
<dbReference type="Gene3D" id="3.30.70.100">
    <property type="match status" value="1"/>
</dbReference>
<evidence type="ECO:0000259" key="1">
    <source>
        <dbReference type="Pfam" id="PF07978"/>
    </source>
</evidence>
<evidence type="ECO:0000313" key="2">
    <source>
        <dbReference type="EMBL" id="MDQ0352161.1"/>
    </source>
</evidence>
<dbReference type="InterPro" id="IPR012577">
    <property type="entry name" value="NIPSNAP"/>
</dbReference>
<dbReference type="RefSeq" id="WP_307068486.1">
    <property type="nucleotide sequence ID" value="NZ_JAUSUP010000005.1"/>
</dbReference>
<dbReference type="SUPFAM" id="SSF54909">
    <property type="entry name" value="Dimeric alpha+beta barrel"/>
    <property type="match status" value="1"/>
</dbReference>
<evidence type="ECO:0000313" key="3">
    <source>
        <dbReference type="Proteomes" id="UP001236723"/>
    </source>
</evidence>
<accession>A0ABU0DUM5</accession>
<proteinExistence type="predicted"/>
<reference evidence="2 3" key="1">
    <citation type="submission" date="2023-07" db="EMBL/GenBank/DDBJ databases">
        <title>Genomic Encyclopedia of Type Strains, Phase IV (KMG-IV): sequencing the most valuable type-strain genomes for metagenomic binning, comparative biology and taxonomic classification.</title>
        <authorList>
            <person name="Goeker M."/>
        </authorList>
    </citation>
    <scope>NUCLEOTIDE SEQUENCE [LARGE SCALE GENOMIC DNA]</scope>
    <source>
        <strain evidence="2 3">DSM 15448</strain>
    </source>
</reference>
<protein>
    <recommendedName>
        <fullName evidence="1">NIPSNAP domain-containing protein</fullName>
    </recommendedName>
</protein>
<name>A0ABU0DUM5_9BACI</name>
<feature type="domain" description="NIPSNAP" evidence="1">
    <location>
        <begin position="6"/>
        <end position="78"/>
    </location>
</feature>